<name>A0A6J1I375_CUCMA</name>
<organism evidence="3 4">
    <name type="scientific">Cucurbita maxima</name>
    <name type="common">Pumpkin</name>
    <name type="synonym">Winter squash</name>
    <dbReference type="NCBI Taxonomy" id="3661"/>
    <lineage>
        <taxon>Eukaryota</taxon>
        <taxon>Viridiplantae</taxon>
        <taxon>Streptophyta</taxon>
        <taxon>Embryophyta</taxon>
        <taxon>Tracheophyta</taxon>
        <taxon>Spermatophyta</taxon>
        <taxon>Magnoliopsida</taxon>
        <taxon>eudicotyledons</taxon>
        <taxon>Gunneridae</taxon>
        <taxon>Pentapetalae</taxon>
        <taxon>rosids</taxon>
        <taxon>fabids</taxon>
        <taxon>Cucurbitales</taxon>
        <taxon>Cucurbitaceae</taxon>
        <taxon>Cucurbiteae</taxon>
        <taxon>Cucurbita</taxon>
    </lineage>
</organism>
<dbReference type="InterPro" id="IPR044789">
    <property type="entry name" value="Put_A1-4-GlycosylTfrase_plant"/>
</dbReference>
<keyword evidence="1" id="KW-0812">Transmembrane</keyword>
<dbReference type="Proteomes" id="UP000504608">
    <property type="component" value="Unplaced"/>
</dbReference>
<evidence type="ECO:0000259" key="2">
    <source>
        <dbReference type="Pfam" id="PF04572"/>
    </source>
</evidence>
<accession>A0A6J1I375</accession>
<proteinExistence type="predicted"/>
<gene>
    <name evidence="4" type="primary">LOC111470132</name>
</gene>
<protein>
    <submittedName>
        <fullName evidence="4">Lactosylceramide 4-alpha-galactosyltransferase-like isoform X1</fullName>
    </submittedName>
</protein>
<feature type="transmembrane region" description="Helical" evidence="1">
    <location>
        <begin position="6"/>
        <end position="25"/>
    </location>
</feature>
<keyword evidence="1" id="KW-1133">Transmembrane helix</keyword>
<keyword evidence="1" id="KW-0472">Membrane</keyword>
<keyword evidence="3" id="KW-1185">Reference proteome</keyword>
<dbReference type="PANTHER" id="PTHR46781">
    <property type="entry name" value="ALPHA 1,4-GLYCOSYLTRANSFERASE FAMILY PROTEIN"/>
    <property type="match status" value="1"/>
</dbReference>
<feature type="domain" description="Alpha 1,4-glycosyltransferase" evidence="2">
    <location>
        <begin position="279"/>
        <end position="401"/>
    </location>
</feature>
<dbReference type="PANTHER" id="PTHR46781:SF2">
    <property type="entry name" value="ALPHA 1,4-GLYCOSYLTRANSFERASE FAMILY PROTEIN"/>
    <property type="match status" value="1"/>
</dbReference>
<dbReference type="Gene3D" id="3.90.550.20">
    <property type="match status" value="1"/>
</dbReference>
<dbReference type="InterPro" id="IPR007652">
    <property type="entry name" value="A1-4-GlycosylTfrase_dom"/>
</dbReference>
<dbReference type="KEGG" id="cmax:111470132"/>
<dbReference type="RefSeq" id="XP_022971396.1">
    <property type="nucleotide sequence ID" value="XM_023115628.1"/>
</dbReference>
<dbReference type="InterPro" id="IPR007577">
    <property type="entry name" value="GlycoTrfase_DXD_sugar-bd_CS"/>
</dbReference>
<dbReference type="InterPro" id="IPR029044">
    <property type="entry name" value="Nucleotide-diphossugar_trans"/>
</dbReference>
<dbReference type="SUPFAM" id="SSF53448">
    <property type="entry name" value="Nucleotide-diphospho-sugar transferases"/>
    <property type="match status" value="1"/>
</dbReference>
<evidence type="ECO:0000256" key="1">
    <source>
        <dbReference type="SAM" id="Phobius"/>
    </source>
</evidence>
<dbReference type="AlphaFoldDB" id="A0A6J1I375"/>
<dbReference type="Pfam" id="PF04488">
    <property type="entry name" value="Gly_transf_sug"/>
    <property type="match status" value="1"/>
</dbReference>
<evidence type="ECO:0000313" key="3">
    <source>
        <dbReference type="Proteomes" id="UP000504608"/>
    </source>
</evidence>
<dbReference type="Pfam" id="PF04572">
    <property type="entry name" value="Gb3_synth"/>
    <property type="match status" value="1"/>
</dbReference>
<dbReference type="OrthoDB" id="409543at2759"/>
<reference evidence="4" key="1">
    <citation type="submission" date="2025-08" db="UniProtKB">
        <authorList>
            <consortium name="RefSeq"/>
        </authorList>
    </citation>
    <scope>IDENTIFICATION</scope>
    <source>
        <tissue evidence="4">Young leaves</tissue>
    </source>
</reference>
<sequence>MSERCTVSPILPTILLAAIIIFICGDGMIYKASIRTVSINENKNSNSTITCITQEPLKSSPENREEDDDSGTFDSLIVPFNLSGKKARIDWFRKHLPDFRILQSNNFTQQFHNRLQEFLSHDCETQFFMTWISPTRTFRRRELLAAESIFKSHPRGCLTILSRTLDSERGYKILQPLLDRGFKILAITPDLPSLFKNTPVETWFDEMKRGKKDPGQIPLAQNLSNLMRLAVLYKYGGVYIDTDFIVLKSFMGLKNCIGAQSIDPVSKNWTRLNNAVLVFDKKHPLLEKFMENFASNFDGSRWGYNGPFLVSRVIAKVTGAGDRPGFNVTILPPAAFYPVDWTKIGELFKKPGNRASANWAKAMLSQLNDKAYGIHLWNKQSKSYTIQKGSVIEKLVSDHCNEKDRDIERSNRKRNCRSGRHY</sequence>
<dbReference type="GeneID" id="111470132"/>
<evidence type="ECO:0000313" key="4">
    <source>
        <dbReference type="RefSeq" id="XP_022971396.1"/>
    </source>
</evidence>